<evidence type="ECO:0000313" key="3">
    <source>
        <dbReference type="Proteomes" id="UP001501771"/>
    </source>
</evidence>
<protein>
    <recommendedName>
        <fullName evidence="4">DUF3592 domain-containing protein</fullName>
    </recommendedName>
</protein>
<keyword evidence="1" id="KW-0812">Transmembrane</keyword>
<reference evidence="2 3" key="1">
    <citation type="journal article" date="2019" name="Int. J. Syst. Evol. Microbiol.">
        <title>The Global Catalogue of Microorganisms (GCM) 10K type strain sequencing project: providing services to taxonomists for standard genome sequencing and annotation.</title>
        <authorList>
            <consortium name="The Broad Institute Genomics Platform"/>
            <consortium name="The Broad Institute Genome Sequencing Center for Infectious Disease"/>
            <person name="Wu L."/>
            <person name="Ma J."/>
        </authorList>
    </citation>
    <scope>NUCLEOTIDE SEQUENCE [LARGE SCALE GENOMIC DNA]</scope>
    <source>
        <strain evidence="2 3">JCM 16022</strain>
    </source>
</reference>
<keyword evidence="1" id="KW-0472">Membrane</keyword>
<evidence type="ECO:0000256" key="1">
    <source>
        <dbReference type="SAM" id="Phobius"/>
    </source>
</evidence>
<sequence>MKRRPRPKAVLLVLLLITMINLPIAHSTWTRWKVERSGTDVTAPVVGHDVLGSTGDPEYYVTFRLSRTIDPDQHAWPVQLDKASYDEAVAARTLDVRVLPDQPSAYTVDGQVTSRLGLVITLLADLALLLMLALAWRFRGKLRPQLRAVATGDVERCKPGSALDRLEGDLYLIRGEVSAIEGDEIVLDLGDRSVVVALDGHHNPIGHQQPAQVRGRLIG</sequence>
<feature type="transmembrane region" description="Helical" evidence="1">
    <location>
        <begin position="116"/>
        <end position="136"/>
    </location>
</feature>
<proteinExistence type="predicted"/>
<dbReference type="EMBL" id="BAAAQR010000002">
    <property type="protein sequence ID" value="GAA2141034.1"/>
    <property type="molecule type" value="Genomic_DNA"/>
</dbReference>
<gene>
    <name evidence="2" type="ORF">GCM10009844_11210</name>
</gene>
<evidence type="ECO:0000313" key="2">
    <source>
        <dbReference type="EMBL" id="GAA2141034.1"/>
    </source>
</evidence>
<comment type="caution">
    <text evidence="2">The sequence shown here is derived from an EMBL/GenBank/DDBJ whole genome shotgun (WGS) entry which is preliminary data.</text>
</comment>
<dbReference type="RefSeq" id="WP_344148855.1">
    <property type="nucleotide sequence ID" value="NZ_BAAAQR010000002.1"/>
</dbReference>
<name>A0ABN2ZEI1_9ACTN</name>
<keyword evidence="1" id="KW-1133">Transmembrane helix</keyword>
<evidence type="ECO:0008006" key="4">
    <source>
        <dbReference type="Google" id="ProtNLM"/>
    </source>
</evidence>
<dbReference type="Proteomes" id="UP001501771">
    <property type="component" value="Unassembled WGS sequence"/>
</dbReference>
<accession>A0ABN2ZEI1</accession>
<keyword evidence="3" id="KW-1185">Reference proteome</keyword>
<organism evidence="2 3">
    <name type="scientific">Nocardioides koreensis</name>
    <dbReference type="NCBI Taxonomy" id="433651"/>
    <lineage>
        <taxon>Bacteria</taxon>
        <taxon>Bacillati</taxon>
        <taxon>Actinomycetota</taxon>
        <taxon>Actinomycetes</taxon>
        <taxon>Propionibacteriales</taxon>
        <taxon>Nocardioidaceae</taxon>
        <taxon>Nocardioides</taxon>
    </lineage>
</organism>